<evidence type="ECO:0000313" key="6">
    <source>
        <dbReference type="EMBL" id="PWB69717.1"/>
    </source>
</evidence>
<dbReference type="GO" id="GO:0009279">
    <property type="term" value="C:cell outer membrane"/>
    <property type="evidence" value="ECO:0007669"/>
    <property type="project" value="UniProtKB-SubCell"/>
</dbReference>
<organism evidence="6 7">
    <name type="scientific">candidate division GN15 bacterium</name>
    <dbReference type="NCBI Taxonomy" id="2072418"/>
    <lineage>
        <taxon>Bacteria</taxon>
        <taxon>candidate division GN15</taxon>
    </lineage>
</organism>
<evidence type="ECO:0000256" key="3">
    <source>
        <dbReference type="ARBA" id="ARBA00023237"/>
    </source>
</evidence>
<dbReference type="SUPFAM" id="SSF103088">
    <property type="entry name" value="OmpA-like"/>
    <property type="match status" value="1"/>
</dbReference>
<dbReference type="PROSITE" id="PS51123">
    <property type="entry name" value="OMPA_2"/>
    <property type="match status" value="1"/>
</dbReference>
<evidence type="ECO:0000256" key="2">
    <source>
        <dbReference type="ARBA" id="ARBA00023136"/>
    </source>
</evidence>
<dbReference type="PROSITE" id="PS51257">
    <property type="entry name" value="PROKAR_LIPOPROTEIN"/>
    <property type="match status" value="1"/>
</dbReference>
<evidence type="ECO:0000256" key="1">
    <source>
        <dbReference type="ARBA" id="ARBA00004442"/>
    </source>
</evidence>
<accession>A0A855X009</accession>
<gene>
    <name evidence="6" type="ORF">C3F09_10140</name>
</gene>
<dbReference type="PANTHER" id="PTHR30329:SF21">
    <property type="entry name" value="LIPOPROTEIN YIAD-RELATED"/>
    <property type="match status" value="1"/>
</dbReference>
<reference evidence="6 7" key="1">
    <citation type="journal article" date="2018" name="ISME J.">
        <title>A methanotrophic archaeon couples anaerobic oxidation of methane to Fe(III) reduction.</title>
        <authorList>
            <person name="Cai C."/>
            <person name="Leu A.O."/>
            <person name="Xie G.J."/>
            <person name="Guo J."/>
            <person name="Feng Y."/>
            <person name="Zhao J.X."/>
            <person name="Tyson G.W."/>
            <person name="Yuan Z."/>
            <person name="Hu S."/>
        </authorList>
    </citation>
    <scope>NUCLEOTIDE SEQUENCE [LARGE SCALE GENOMIC DNA]</scope>
    <source>
        <strain evidence="6">FeB_12</strain>
    </source>
</reference>
<dbReference type="PANTHER" id="PTHR30329">
    <property type="entry name" value="STATOR ELEMENT OF FLAGELLAR MOTOR COMPLEX"/>
    <property type="match status" value="1"/>
</dbReference>
<keyword evidence="2 4" id="KW-0472">Membrane</keyword>
<comment type="caution">
    <text evidence="6">The sequence shown here is derived from an EMBL/GenBank/DDBJ whole genome shotgun (WGS) entry which is preliminary data.</text>
</comment>
<keyword evidence="3" id="KW-0998">Cell outer membrane</keyword>
<proteinExistence type="predicted"/>
<dbReference type="Proteomes" id="UP000250918">
    <property type="component" value="Unassembled WGS sequence"/>
</dbReference>
<dbReference type="Gene3D" id="3.30.1330.60">
    <property type="entry name" value="OmpA-like domain"/>
    <property type="match status" value="1"/>
</dbReference>
<dbReference type="Pfam" id="PF00691">
    <property type="entry name" value="OmpA"/>
    <property type="match status" value="1"/>
</dbReference>
<comment type="subcellular location">
    <subcellularLocation>
        <location evidence="1">Cell outer membrane</location>
    </subcellularLocation>
</comment>
<dbReference type="InterPro" id="IPR006665">
    <property type="entry name" value="OmpA-like"/>
</dbReference>
<evidence type="ECO:0000256" key="4">
    <source>
        <dbReference type="PROSITE-ProRule" id="PRU00473"/>
    </source>
</evidence>
<name>A0A855X009_9BACT</name>
<dbReference type="CDD" id="cd07185">
    <property type="entry name" value="OmpA_C-like"/>
    <property type="match status" value="1"/>
</dbReference>
<dbReference type="InterPro" id="IPR006664">
    <property type="entry name" value="OMP_bac"/>
</dbReference>
<evidence type="ECO:0000313" key="7">
    <source>
        <dbReference type="Proteomes" id="UP000250918"/>
    </source>
</evidence>
<dbReference type="AlphaFoldDB" id="A0A855X009"/>
<dbReference type="InterPro" id="IPR036737">
    <property type="entry name" value="OmpA-like_sf"/>
</dbReference>
<dbReference type="EMBL" id="PQAP01000166">
    <property type="protein sequence ID" value="PWB69717.1"/>
    <property type="molecule type" value="Genomic_DNA"/>
</dbReference>
<dbReference type="InterPro" id="IPR050330">
    <property type="entry name" value="Bact_OuterMem_StrucFunc"/>
</dbReference>
<sequence length="198" mass="21796">MIKAIIATALSVALVGCGASKNFVNQEIAGSEQRMKTQLDDVAGKTDNNTQEITRLQSLSQELSKKTDMALNKAAGFEDYKVVWEGTLTFGFDKADLDGVAKQILETAADKMAENKQSLVEIAGHCDEIGPASYNYMLGERRANAAKRYLSEKRNIPLFRMFIVSYGKDQPIAMADTRGANAKNRRVTLQVWAPSVQQ</sequence>
<protein>
    <recommendedName>
        <fullName evidence="5">OmpA-like domain-containing protein</fullName>
    </recommendedName>
</protein>
<dbReference type="PRINTS" id="PR01021">
    <property type="entry name" value="OMPADOMAIN"/>
</dbReference>
<feature type="domain" description="OmpA-like" evidence="5">
    <location>
        <begin position="78"/>
        <end position="195"/>
    </location>
</feature>
<evidence type="ECO:0000259" key="5">
    <source>
        <dbReference type="PROSITE" id="PS51123"/>
    </source>
</evidence>